<dbReference type="EMBL" id="BSEL01000012">
    <property type="protein sequence ID" value="GLJ70371.1"/>
    <property type="molecule type" value="Genomic_DNA"/>
</dbReference>
<dbReference type="InterPro" id="IPR023198">
    <property type="entry name" value="PGP-like_dom2"/>
</dbReference>
<protein>
    <submittedName>
        <fullName evidence="1">Haloacid dehalogenase</fullName>
    </submittedName>
</protein>
<dbReference type="NCBIfam" id="TIGR01509">
    <property type="entry name" value="HAD-SF-IA-v3"/>
    <property type="match status" value="1"/>
</dbReference>
<dbReference type="Gene3D" id="3.40.50.1000">
    <property type="entry name" value="HAD superfamily/HAD-like"/>
    <property type="match status" value="1"/>
</dbReference>
<dbReference type="InterPro" id="IPR006439">
    <property type="entry name" value="HAD-SF_hydro_IA"/>
</dbReference>
<dbReference type="InterPro" id="IPR023214">
    <property type="entry name" value="HAD_sf"/>
</dbReference>
<dbReference type="Pfam" id="PF00702">
    <property type="entry name" value="Hydrolase"/>
    <property type="match status" value="1"/>
</dbReference>
<dbReference type="PRINTS" id="PR00413">
    <property type="entry name" value="HADHALOGNASE"/>
</dbReference>
<evidence type="ECO:0000313" key="2">
    <source>
        <dbReference type="Proteomes" id="UP001142292"/>
    </source>
</evidence>
<gene>
    <name evidence="1" type="ORF">GCM10017579_44070</name>
</gene>
<sequence>MTERVTDRRLRAVIFDYGGVLTTPIGDSIRAWLKADGIKPESFTKVLKEWLGRYADAGTPIHLLELGELSVKEFDRLLAARLETYDGSPVDPEGVLSRLFAGMRPNPEMFALAEELRDAGVRLALLSNSWGNFYPRKQVDALFEVVVISEEVAMRKPEPPIFDRTLSRLGLTAGECLFIDDAEPNVLGARAVGIDALLHTDPASTRAALARMIPTLGGAA</sequence>
<dbReference type="PANTHER" id="PTHR47829">
    <property type="entry name" value="HYDROLASE, PUTATIVE (AFU_ORTHOLOGUE AFUA_1G12880)-RELATED"/>
    <property type="match status" value="1"/>
</dbReference>
<accession>A0ABQ5T2M1</accession>
<organism evidence="1 2">
    <name type="scientific">Nocardioides luteus</name>
    <dbReference type="NCBI Taxonomy" id="1844"/>
    <lineage>
        <taxon>Bacteria</taxon>
        <taxon>Bacillati</taxon>
        <taxon>Actinomycetota</taxon>
        <taxon>Actinomycetes</taxon>
        <taxon>Propionibacteriales</taxon>
        <taxon>Nocardioidaceae</taxon>
        <taxon>Nocardioides</taxon>
    </lineage>
</organism>
<proteinExistence type="predicted"/>
<dbReference type="CDD" id="cd02603">
    <property type="entry name" value="HAD_sEH-N_like"/>
    <property type="match status" value="1"/>
</dbReference>
<evidence type="ECO:0000313" key="1">
    <source>
        <dbReference type="EMBL" id="GLJ70371.1"/>
    </source>
</evidence>
<dbReference type="RefSeq" id="WP_189119631.1">
    <property type="nucleotide sequence ID" value="NZ_BMRK01000014.1"/>
</dbReference>
<dbReference type="SUPFAM" id="SSF56784">
    <property type="entry name" value="HAD-like"/>
    <property type="match status" value="1"/>
</dbReference>
<comment type="caution">
    <text evidence="1">The sequence shown here is derived from an EMBL/GenBank/DDBJ whole genome shotgun (WGS) entry which is preliminary data.</text>
</comment>
<reference evidence="1" key="2">
    <citation type="submission" date="2023-01" db="EMBL/GenBank/DDBJ databases">
        <authorList>
            <person name="Sun Q."/>
            <person name="Evtushenko L."/>
        </authorList>
    </citation>
    <scope>NUCLEOTIDE SEQUENCE</scope>
    <source>
        <strain evidence="1">VKM Ac-1246</strain>
    </source>
</reference>
<reference evidence="1" key="1">
    <citation type="journal article" date="2014" name="Int. J. Syst. Evol. Microbiol.">
        <title>Complete genome of a new Firmicutes species belonging to the dominant human colonic microbiota ('Ruminococcus bicirculans') reveals two chromosomes and a selective capacity to utilize plant glucans.</title>
        <authorList>
            <consortium name="NISC Comparative Sequencing Program"/>
            <person name="Wegmann U."/>
            <person name="Louis P."/>
            <person name="Goesmann A."/>
            <person name="Henrissat B."/>
            <person name="Duncan S.H."/>
            <person name="Flint H.J."/>
        </authorList>
    </citation>
    <scope>NUCLEOTIDE SEQUENCE</scope>
    <source>
        <strain evidence="1">VKM Ac-1246</strain>
    </source>
</reference>
<dbReference type="Proteomes" id="UP001142292">
    <property type="component" value="Unassembled WGS sequence"/>
</dbReference>
<dbReference type="PANTHER" id="PTHR47829:SF1">
    <property type="entry name" value="HAD FAMILY PHOSPHATASE"/>
    <property type="match status" value="1"/>
</dbReference>
<keyword evidence="2" id="KW-1185">Reference proteome</keyword>
<dbReference type="InterPro" id="IPR052898">
    <property type="entry name" value="ACAD10-like"/>
</dbReference>
<dbReference type="Gene3D" id="1.10.150.240">
    <property type="entry name" value="Putative phosphatase, domain 2"/>
    <property type="match status" value="1"/>
</dbReference>
<dbReference type="SFLD" id="SFLDG01129">
    <property type="entry name" value="C1.5:_HAD__Beta-PGM__Phosphata"/>
    <property type="match status" value="1"/>
</dbReference>
<dbReference type="SFLD" id="SFLDS00003">
    <property type="entry name" value="Haloacid_Dehalogenase"/>
    <property type="match status" value="1"/>
</dbReference>
<dbReference type="InterPro" id="IPR036412">
    <property type="entry name" value="HAD-like_sf"/>
</dbReference>
<name>A0ABQ5T2M1_9ACTN</name>